<dbReference type="InterPro" id="IPR051706">
    <property type="entry name" value="Glycosyltransferase_domain"/>
</dbReference>
<dbReference type="GO" id="GO:0051999">
    <property type="term" value="P:mannosyl-inositol phosphorylceramide biosynthetic process"/>
    <property type="evidence" value="ECO:0007669"/>
    <property type="project" value="TreeGrafter"/>
</dbReference>
<dbReference type="RefSeq" id="XP_005784592.1">
    <property type="nucleotide sequence ID" value="XM_005784535.1"/>
</dbReference>
<evidence type="ECO:0000256" key="2">
    <source>
        <dbReference type="SAM" id="MobiDB-lite"/>
    </source>
</evidence>
<dbReference type="InterPro" id="IPR029044">
    <property type="entry name" value="Nucleotide-diphossugar_trans"/>
</dbReference>
<dbReference type="PANTHER" id="PTHR32385:SF15">
    <property type="entry name" value="INOSITOL PHOSPHOCERAMIDE MANNOSYLTRANSFERASE 1"/>
    <property type="match status" value="1"/>
</dbReference>
<dbReference type="Gene3D" id="3.90.550.20">
    <property type="match status" value="1"/>
</dbReference>
<dbReference type="InterPro" id="IPR007577">
    <property type="entry name" value="GlycoTrfase_DXD_sugar-bd_CS"/>
</dbReference>
<evidence type="ECO:0000313" key="3">
    <source>
        <dbReference type="EnsemblProtists" id="EOD32163"/>
    </source>
</evidence>
<dbReference type="KEGG" id="ehx:EMIHUDRAFT_202783"/>
<accession>A0A0D3K8S8</accession>
<feature type="region of interest" description="Disordered" evidence="2">
    <location>
        <begin position="78"/>
        <end position="106"/>
    </location>
</feature>
<proteinExistence type="predicted"/>
<reference evidence="3" key="2">
    <citation type="submission" date="2024-10" db="UniProtKB">
        <authorList>
            <consortium name="EnsemblProtists"/>
        </authorList>
    </citation>
    <scope>IDENTIFICATION</scope>
</reference>
<dbReference type="GeneID" id="17277435"/>
<name>A0A0D3K8S8_EMIH1</name>
<organism evidence="3 4">
    <name type="scientific">Emiliania huxleyi (strain CCMP1516)</name>
    <dbReference type="NCBI Taxonomy" id="280463"/>
    <lineage>
        <taxon>Eukaryota</taxon>
        <taxon>Haptista</taxon>
        <taxon>Haptophyta</taxon>
        <taxon>Prymnesiophyceae</taxon>
        <taxon>Isochrysidales</taxon>
        <taxon>Noelaerhabdaceae</taxon>
        <taxon>Emiliania</taxon>
    </lineage>
</organism>
<feature type="compositionally biased region" description="Polar residues" evidence="2">
    <location>
        <begin position="93"/>
        <end position="105"/>
    </location>
</feature>
<reference evidence="4" key="1">
    <citation type="journal article" date="2013" name="Nature">
        <title>Pan genome of the phytoplankton Emiliania underpins its global distribution.</title>
        <authorList>
            <person name="Read B.A."/>
            <person name="Kegel J."/>
            <person name="Klute M.J."/>
            <person name="Kuo A."/>
            <person name="Lefebvre S.C."/>
            <person name="Maumus F."/>
            <person name="Mayer C."/>
            <person name="Miller J."/>
            <person name="Monier A."/>
            <person name="Salamov A."/>
            <person name="Young J."/>
            <person name="Aguilar M."/>
            <person name="Claverie J.M."/>
            <person name="Frickenhaus S."/>
            <person name="Gonzalez K."/>
            <person name="Herman E.K."/>
            <person name="Lin Y.C."/>
            <person name="Napier J."/>
            <person name="Ogata H."/>
            <person name="Sarno A.F."/>
            <person name="Shmutz J."/>
            <person name="Schroeder D."/>
            <person name="de Vargas C."/>
            <person name="Verret F."/>
            <person name="von Dassow P."/>
            <person name="Valentin K."/>
            <person name="Van de Peer Y."/>
            <person name="Wheeler G."/>
            <person name="Dacks J.B."/>
            <person name="Delwiche C.F."/>
            <person name="Dyhrman S.T."/>
            <person name="Glockner G."/>
            <person name="John U."/>
            <person name="Richards T."/>
            <person name="Worden A.Z."/>
            <person name="Zhang X."/>
            <person name="Grigoriev I.V."/>
            <person name="Allen A.E."/>
            <person name="Bidle K."/>
            <person name="Borodovsky M."/>
            <person name="Bowler C."/>
            <person name="Brownlee C."/>
            <person name="Cock J.M."/>
            <person name="Elias M."/>
            <person name="Gladyshev V.N."/>
            <person name="Groth M."/>
            <person name="Guda C."/>
            <person name="Hadaegh A."/>
            <person name="Iglesias-Rodriguez M.D."/>
            <person name="Jenkins J."/>
            <person name="Jones B.M."/>
            <person name="Lawson T."/>
            <person name="Leese F."/>
            <person name="Lindquist E."/>
            <person name="Lobanov A."/>
            <person name="Lomsadze A."/>
            <person name="Malik S.B."/>
            <person name="Marsh M.E."/>
            <person name="Mackinder L."/>
            <person name="Mock T."/>
            <person name="Mueller-Roeber B."/>
            <person name="Pagarete A."/>
            <person name="Parker M."/>
            <person name="Probert I."/>
            <person name="Quesneville H."/>
            <person name="Raines C."/>
            <person name="Rensing S.A."/>
            <person name="Riano-Pachon D.M."/>
            <person name="Richier S."/>
            <person name="Rokitta S."/>
            <person name="Shiraiwa Y."/>
            <person name="Soanes D.M."/>
            <person name="van der Giezen M."/>
            <person name="Wahlund T.M."/>
            <person name="Williams B."/>
            <person name="Wilson W."/>
            <person name="Wolfe G."/>
            <person name="Wurch L.L."/>
        </authorList>
    </citation>
    <scope>NUCLEOTIDE SEQUENCE</scope>
</reference>
<dbReference type="EnsemblProtists" id="EOD32163">
    <property type="protein sequence ID" value="EOD32163"/>
    <property type="gene ID" value="EMIHUDRAFT_202783"/>
</dbReference>
<evidence type="ECO:0000256" key="1">
    <source>
        <dbReference type="ARBA" id="ARBA00022679"/>
    </source>
</evidence>
<sequence>MHHQKIFRAGFARRPDGGHTAVLFSSTYEKPGLYDLQRIRLRAWRALLSREMSQQHVQCTWLTWLVLAKPVHVYAREPQTPNGRHYGRETQSKQDTSVAGGQASQCPPGLAFVSDVSPDPSSRVNEPPSRIPKIIHQTGRSRCVSAKFHEVMRAWMDRFPGWAYRFHDDAAMESLLARRWHAFPLLHAVVQCVHSMTMKADMWRYLALWRYGGIYADMDVKPRTLSNASISLDSDALFFIDASVRSLTQYFMAATAQSPLMESALKAAICHVLDSRFPGGVNRFMYIARTTGPGALKRGFVTFMESNVSMNITYGTSITPGLYIGQGGHRVRVAGDHNRMIVRDALGRAKKGEYTSMNMTHFSGFNQHNGLNATNRSCMSEERSCAA</sequence>
<dbReference type="AlphaFoldDB" id="A0A0D3K8S8"/>
<dbReference type="GO" id="GO:0000030">
    <property type="term" value="F:mannosyltransferase activity"/>
    <property type="evidence" value="ECO:0007669"/>
    <property type="project" value="TreeGrafter"/>
</dbReference>
<dbReference type="STRING" id="2903.R1D9K9"/>
<dbReference type="Pfam" id="PF04488">
    <property type="entry name" value="Gly_transf_sug"/>
    <property type="match status" value="1"/>
</dbReference>
<dbReference type="SUPFAM" id="SSF53448">
    <property type="entry name" value="Nucleotide-diphospho-sugar transferases"/>
    <property type="match status" value="1"/>
</dbReference>
<evidence type="ECO:0000313" key="4">
    <source>
        <dbReference type="Proteomes" id="UP000013827"/>
    </source>
</evidence>
<keyword evidence="4" id="KW-1185">Reference proteome</keyword>
<keyword evidence="1" id="KW-0808">Transferase</keyword>
<dbReference type="OMA" id="WHAFPLL"/>
<dbReference type="PANTHER" id="PTHR32385">
    <property type="entry name" value="MANNOSYL PHOSPHORYLINOSITOL CERAMIDE SYNTHASE"/>
    <property type="match status" value="1"/>
</dbReference>
<protein>
    <submittedName>
        <fullName evidence="3">Uncharacterized protein</fullName>
    </submittedName>
</protein>
<dbReference type="GO" id="GO:0016020">
    <property type="term" value="C:membrane"/>
    <property type="evidence" value="ECO:0007669"/>
    <property type="project" value="GOC"/>
</dbReference>
<dbReference type="HOGENOM" id="CLU_714633_0_0_1"/>
<dbReference type="eggNOG" id="ENOG502S8M2">
    <property type="taxonomic scope" value="Eukaryota"/>
</dbReference>
<dbReference type="Proteomes" id="UP000013827">
    <property type="component" value="Unassembled WGS sequence"/>
</dbReference>
<dbReference type="PaxDb" id="2903-EOD32163"/>